<dbReference type="GO" id="GO:0002952">
    <property type="term" value="F:(4S)-4-hydroxy-5-phosphonooxypentane-2,3-dione isomerase activity"/>
    <property type="evidence" value="ECO:0007669"/>
    <property type="project" value="UniProtKB-EC"/>
</dbReference>
<dbReference type="SUPFAM" id="SSF54909">
    <property type="entry name" value="Dimeric alpha+beta barrel"/>
    <property type="match status" value="1"/>
</dbReference>
<dbReference type="PANTHER" id="PTHR33336">
    <property type="entry name" value="QUINOL MONOOXYGENASE YGIN-RELATED"/>
    <property type="match status" value="1"/>
</dbReference>
<dbReference type="InterPro" id="IPR050744">
    <property type="entry name" value="AI-2_Isomerase_LsrG"/>
</dbReference>
<keyword evidence="2" id="KW-0413">Isomerase</keyword>
<dbReference type="PANTHER" id="PTHR33336:SF1">
    <property type="entry name" value="(4S)-4-HYDROXY-5-PHOSPHONOOXYPENTANE-2,3-DIONE ISOMERASE"/>
    <property type="match status" value="1"/>
</dbReference>
<gene>
    <name evidence="2" type="primary">lsrG</name>
    <name evidence="2" type="ORF">POI8812_03276</name>
</gene>
<dbReference type="Gene3D" id="3.30.70.100">
    <property type="match status" value="1"/>
</dbReference>
<dbReference type="OrthoDB" id="9812754at2"/>
<evidence type="ECO:0000313" key="2">
    <source>
        <dbReference type="EMBL" id="SPF30930.1"/>
    </source>
</evidence>
<sequence length="96" mass="10891">MFAVVVTFEIEQERMEEFLPAMQANARQSLAQEPGCHQFDVCTDPSRPAEVFLYELYSDAAAFAEHLDSAHFKTFDRVVAPMIRAKTVSTYSKVVQ</sequence>
<reference evidence="2 3" key="1">
    <citation type="submission" date="2018-03" db="EMBL/GenBank/DDBJ databases">
        <authorList>
            <person name="Keele B.F."/>
        </authorList>
    </citation>
    <scope>NUCLEOTIDE SEQUENCE [LARGE SCALE GENOMIC DNA]</scope>
    <source>
        <strain evidence="2 3">CeCT 8812</strain>
    </source>
</reference>
<dbReference type="Pfam" id="PF03992">
    <property type="entry name" value="ABM"/>
    <property type="match status" value="1"/>
</dbReference>
<evidence type="ECO:0000313" key="3">
    <source>
        <dbReference type="Proteomes" id="UP000244932"/>
    </source>
</evidence>
<dbReference type="InterPro" id="IPR011008">
    <property type="entry name" value="Dimeric_a/b-barrel"/>
</dbReference>
<dbReference type="GO" id="GO:0016491">
    <property type="term" value="F:oxidoreductase activity"/>
    <property type="evidence" value="ECO:0007669"/>
    <property type="project" value="TreeGrafter"/>
</dbReference>
<keyword evidence="3" id="KW-1185">Reference proteome</keyword>
<dbReference type="RefSeq" id="WP_108783618.1">
    <property type="nucleotide sequence ID" value="NZ_OMKW01000004.1"/>
</dbReference>
<dbReference type="InterPro" id="IPR007138">
    <property type="entry name" value="ABM_dom"/>
</dbReference>
<accession>A0A2R8AFS4</accession>
<proteinExistence type="predicted"/>
<dbReference type="EMBL" id="OMKW01000004">
    <property type="protein sequence ID" value="SPF30930.1"/>
    <property type="molecule type" value="Genomic_DNA"/>
</dbReference>
<evidence type="ECO:0000259" key="1">
    <source>
        <dbReference type="PROSITE" id="PS51725"/>
    </source>
</evidence>
<dbReference type="AlphaFoldDB" id="A0A2R8AFS4"/>
<dbReference type="Proteomes" id="UP000244932">
    <property type="component" value="Unassembled WGS sequence"/>
</dbReference>
<feature type="domain" description="ABM" evidence="1">
    <location>
        <begin position="2"/>
        <end position="91"/>
    </location>
</feature>
<protein>
    <submittedName>
        <fullName evidence="2">(4S)-4-hydroxy-5-phosphonooxypentane-2,3-dione isomerase</fullName>
        <ecNumber evidence="2">5.3.1.32</ecNumber>
    </submittedName>
</protein>
<dbReference type="PROSITE" id="PS51725">
    <property type="entry name" value="ABM"/>
    <property type="match status" value="1"/>
</dbReference>
<name>A0A2R8AFS4_9RHOB</name>
<organism evidence="2 3">
    <name type="scientific">Pontivivens insulae</name>
    <dbReference type="NCBI Taxonomy" id="1639689"/>
    <lineage>
        <taxon>Bacteria</taxon>
        <taxon>Pseudomonadati</taxon>
        <taxon>Pseudomonadota</taxon>
        <taxon>Alphaproteobacteria</taxon>
        <taxon>Rhodobacterales</taxon>
        <taxon>Paracoccaceae</taxon>
        <taxon>Pontivivens</taxon>
    </lineage>
</organism>
<dbReference type="GO" id="GO:0005829">
    <property type="term" value="C:cytosol"/>
    <property type="evidence" value="ECO:0007669"/>
    <property type="project" value="TreeGrafter"/>
</dbReference>
<dbReference type="EC" id="5.3.1.32" evidence="2"/>